<comment type="caution">
    <text evidence="7">The sequence shown here is derived from an EMBL/GenBank/DDBJ whole genome shotgun (WGS) entry which is preliminary data.</text>
</comment>
<keyword evidence="7" id="KW-0346">Stress response</keyword>
<dbReference type="Gene3D" id="3.30.420.40">
    <property type="match status" value="2"/>
</dbReference>
<evidence type="ECO:0000256" key="1">
    <source>
        <dbReference type="ARBA" id="ARBA00004319"/>
    </source>
</evidence>
<sequence length="523" mass="58884">MDRKAKRSEEVTGTIRLGIDFGTTRIVTAWADRGNYPIVSLEGEEGSQAFPYFPSLVAIRGKERLFGHQAWRAQASPEWKLLRSLKRLLAHASPDTEIDLGSERVPLFSVLVEMAQELRRRLCLSLGPEIEHETLQIMLGVPAHAGTNQRFFTAEAFRLAGFDVLGLVNEPTAASLEFAQWRKTRKQSPAKILVYDLGGGTFDASLVEAGGEEHKILASEGIAELGGDDFDRILAELSLEEAKPGPIGWEELDVQERFLLLEECRQKKEALTPYSRKIVVDLGNVRGGWPLVSVSVEEYYRRCSPLIEKTLELADRLLEESLVEGVLEALYVTGGGSELPLVQRKLREAFGRKVRRSAYARTATAVGLAIAAETMSEYRLRERFHRYFGVWREGEEGKVITFDTLFPKGLELPLPGDPPVRLVRRYRAVHNVGRFRFLECNQLGPDQLPVGDVLLWDELTFPFDPAFANEKDLANVPVRRLEGCSWEIEERYACDSTGTVEVTISNVTTGHRKRYLLGRWARD</sequence>
<dbReference type="EMBL" id="CAJNOB010000034">
    <property type="protein sequence ID" value="CAF0700939.1"/>
    <property type="molecule type" value="Genomic_DNA"/>
</dbReference>
<dbReference type="InterPro" id="IPR018181">
    <property type="entry name" value="Heat_shock_70_CS"/>
</dbReference>
<reference evidence="7" key="1">
    <citation type="submission" date="2021-02" db="EMBL/GenBank/DDBJ databases">
        <authorList>
            <person name="Cremers G."/>
            <person name="Picone N."/>
        </authorList>
    </citation>
    <scope>NUCLEOTIDE SEQUENCE</scope>
    <source>
        <strain evidence="7">PQ17</strain>
    </source>
</reference>
<dbReference type="Proteomes" id="UP000663859">
    <property type="component" value="Unassembled WGS sequence"/>
</dbReference>
<dbReference type="InterPro" id="IPR043129">
    <property type="entry name" value="ATPase_NBD"/>
</dbReference>
<evidence type="ECO:0000256" key="2">
    <source>
        <dbReference type="ARBA" id="ARBA00007381"/>
    </source>
</evidence>
<dbReference type="SUPFAM" id="SSF53067">
    <property type="entry name" value="Actin-like ATPase domain"/>
    <property type="match status" value="2"/>
</dbReference>
<keyword evidence="6" id="KW-0143">Chaperone</keyword>
<accession>A0A8J2FWT0</accession>
<dbReference type="GO" id="GO:0005524">
    <property type="term" value="F:ATP binding"/>
    <property type="evidence" value="ECO:0007669"/>
    <property type="project" value="UniProtKB-KW"/>
</dbReference>
<dbReference type="PROSITE" id="PS00329">
    <property type="entry name" value="HSP70_2"/>
    <property type="match status" value="1"/>
</dbReference>
<evidence type="ECO:0000313" key="7">
    <source>
        <dbReference type="EMBL" id="CAF0700939.1"/>
    </source>
</evidence>
<name>A0A8J2FWT0_9BACT</name>
<keyword evidence="8" id="KW-1185">Reference proteome</keyword>
<keyword evidence="4" id="KW-0547">Nucleotide-binding</keyword>
<evidence type="ECO:0000256" key="3">
    <source>
        <dbReference type="ARBA" id="ARBA00022729"/>
    </source>
</evidence>
<comment type="subcellular location">
    <subcellularLocation>
        <location evidence="1">Endoplasmic reticulum lumen</location>
    </subcellularLocation>
</comment>
<evidence type="ECO:0000256" key="5">
    <source>
        <dbReference type="ARBA" id="ARBA00022840"/>
    </source>
</evidence>
<dbReference type="PROSITE" id="PS01036">
    <property type="entry name" value="HSP70_3"/>
    <property type="match status" value="1"/>
</dbReference>
<dbReference type="PRINTS" id="PR00301">
    <property type="entry name" value="HEATSHOCK70"/>
</dbReference>
<dbReference type="InterPro" id="IPR013126">
    <property type="entry name" value="Hsp_70_fam"/>
</dbReference>
<evidence type="ECO:0000313" key="8">
    <source>
        <dbReference type="Proteomes" id="UP000663859"/>
    </source>
</evidence>
<organism evidence="7 8">
    <name type="scientific">Candidatus Methylacidithermus pantelleriae</name>
    <dbReference type="NCBI Taxonomy" id="2744239"/>
    <lineage>
        <taxon>Bacteria</taxon>
        <taxon>Pseudomonadati</taxon>
        <taxon>Verrucomicrobiota</taxon>
        <taxon>Methylacidiphilae</taxon>
        <taxon>Methylacidiphilales</taxon>
        <taxon>Methylacidiphilaceae</taxon>
        <taxon>Candidatus Methylacidithermus</taxon>
    </lineage>
</organism>
<gene>
    <name evidence="7" type="ORF">MPNT_40083</name>
</gene>
<comment type="similarity">
    <text evidence="2">Belongs to the heat shock protein 70 family.</text>
</comment>
<dbReference type="PANTHER" id="PTHR45639:SF3">
    <property type="entry name" value="HYPOXIA UP-REGULATED PROTEIN 1"/>
    <property type="match status" value="1"/>
</dbReference>
<dbReference type="RefSeq" id="WP_174582206.1">
    <property type="nucleotide sequence ID" value="NZ_CAJNOB010000034.1"/>
</dbReference>
<proteinExistence type="inferred from homology"/>
<dbReference type="GO" id="GO:0140662">
    <property type="term" value="F:ATP-dependent protein folding chaperone"/>
    <property type="evidence" value="ECO:0007669"/>
    <property type="project" value="InterPro"/>
</dbReference>
<dbReference type="PANTHER" id="PTHR45639">
    <property type="entry name" value="HSC70CB, ISOFORM G-RELATED"/>
    <property type="match status" value="1"/>
</dbReference>
<keyword evidence="3" id="KW-0732">Signal</keyword>
<dbReference type="Pfam" id="PF00012">
    <property type="entry name" value="HSP70"/>
    <property type="match status" value="1"/>
</dbReference>
<evidence type="ECO:0000256" key="6">
    <source>
        <dbReference type="ARBA" id="ARBA00023186"/>
    </source>
</evidence>
<protein>
    <submittedName>
        <fullName evidence="7">Hsp70 heat shock protein</fullName>
    </submittedName>
</protein>
<dbReference type="GO" id="GO:0030968">
    <property type="term" value="P:endoplasmic reticulum unfolded protein response"/>
    <property type="evidence" value="ECO:0007669"/>
    <property type="project" value="TreeGrafter"/>
</dbReference>
<evidence type="ECO:0000256" key="4">
    <source>
        <dbReference type="ARBA" id="ARBA00022741"/>
    </source>
</evidence>
<dbReference type="AlphaFoldDB" id="A0A8J2FWT0"/>
<dbReference type="Gene3D" id="3.90.640.10">
    <property type="entry name" value="Actin, Chain A, domain 4"/>
    <property type="match status" value="1"/>
</dbReference>
<keyword evidence="5" id="KW-0067">ATP-binding</keyword>